<evidence type="ECO:0000313" key="3">
    <source>
        <dbReference type="Proteomes" id="UP000596742"/>
    </source>
</evidence>
<dbReference type="Proteomes" id="UP000596742">
    <property type="component" value="Unassembled WGS sequence"/>
</dbReference>
<evidence type="ECO:0000256" key="1">
    <source>
        <dbReference type="SAM" id="MobiDB-lite"/>
    </source>
</evidence>
<feature type="region of interest" description="Disordered" evidence="1">
    <location>
        <begin position="28"/>
        <end position="50"/>
    </location>
</feature>
<dbReference type="EMBL" id="UYJE01008120">
    <property type="protein sequence ID" value="VDI61276.1"/>
    <property type="molecule type" value="Genomic_DNA"/>
</dbReference>
<comment type="caution">
    <text evidence="2">The sequence shown here is derived from an EMBL/GenBank/DDBJ whole genome shotgun (WGS) entry which is preliminary data.</text>
</comment>
<feature type="compositionally biased region" description="Polar residues" evidence="1">
    <location>
        <begin position="39"/>
        <end position="48"/>
    </location>
</feature>
<accession>A0A8B6GAF6</accession>
<proteinExistence type="predicted"/>
<organism evidence="2 3">
    <name type="scientific">Mytilus galloprovincialis</name>
    <name type="common">Mediterranean mussel</name>
    <dbReference type="NCBI Taxonomy" id="29158"/>
    <lineage>
        <taxon>Eukaryota</taxon>
        <taxon>Metazoa</taxon>
        <taxon>Spiralia</taxon>
        <taxon>Lophotrochozoa</taxon>
        <taxon>Mollusca</taxon>
        <taxon>Bivalvia</taxon>
        <taxon>Autobranchia</taxon>
        <taxon>Pteriomorphia</taxon>
        <taxon>Mytilida</taxon>
        <taxon>Mytiloidea</taxon>
        <taxon>Mytilidae</taxon>
        <taxon>Mytilinae</taxon>
        <taxon>Mytilus</taxon>
    </lineage>
</organism>
<dbReference type="AlphaFoldDB" id="A0A8B6GAF6"/>
<name>A0A8B6GAF6_MYTGA</name>
<reference evidence="2" key="1">
    <citation type="submission" date="2018-11" db="EMBL/GenBank/DDBJ databases">
        <authorList>
            <person name="Alioto T."/>
            <person name="Alioto T."/>
        </authorList>
    </citation>
    <scope>NUCLEOTIDE SEQUENCE</scope>
</reference>
<evidence type="ECO:0000313" key="2">
    <source>
        <dbReference type="EMBL" id="VDI61276.1"/>
    </source>
</evidence>
<dbReference type="OrthoDB" id="6195988at2759"/>
<keyword evidence="3" id="KW-1185">Reference proteome</keyword>
<sequence>DNSQVKTNTCIEQDTDLDSQLTELLQQSTSDWKTDHASGRNNFNQPNKQQKRFIFKTPVKSAIG</sequence>
<feature type="non-terminal residue" evidence="2">
    <location>
        <position position="1"/>
    </location>
</feature>
<protein>
    <submittedName>
        <fullName evidence="2">Uncharacterized protein</fullName>
    </submittedName>
</protein>
<gene>
    <name evidence="2" type="ORF">MGAL_10B045849</name>
</gene>